<gene>
    <name evidence="2" type="ORF">C798_02540</name>
</gene>
<keyword evidence="1" id="KW-0472">Membrane</keyword>
<reference evidence="2 3" key="1">
    <citation type="journal article" date="2012" name="J. Bacteriol.">
        <title>Genome sequence of the pathogenic Herbaspirillum seropedicae strain Os34, isolated from rice roots.</title>
        <authorList>
            <person name="Ye W."/>
            <person name="Ye S."/>
            <person name="Liu J."/>
            <person name="Chang S."/>
            <person name="Chen M."/>
            <person name="Zhu B."/>
            <person name="Guo L."/>
            <person name="An Q."/>
        </authorList>
    </citation>
    <scope>NUCLEOTIDE SEQUENCE [LARGE SCALE GENOMIC DNA]</scope>
    <source>
        <strain evidence="2 3">Os34</strain>
    </source>
</reference>
<sequence length="789" mass="86493">MVGALLLLAACSLLGYSWTSGKRGGLLLAPAVGLASTVLLSYFLSANFDLVGATAVAVALPLLVALSIAREWRLRKTFAQRYSLVRTDLRDAGLALLPVLLLIVPALHQGVSDFFGVGNFDFFHNSQDGWYLASHSVGQYGADAFYGVLPLVWSANAQGRFAISLLSAFANKYAHINTLHFNAVLLTTCVAAAGMSAHAFAVRMLNLTGRWAVFAVLIFICSAGFAQGYSYFLLGQISALPLFLALATSLKPLVDTPQGSPTSEEKVTWAHITIIAFWLNALYVFYAILAFFGGALLMAAAMLNMCGRKDMWKSAAVRVMQVIVVTLLLFLLLRAFSLPAAAHAIIEWIHLSLKTAGTTVDGPKVFTEYLTEGFFALLLGMVRYPSSQSVFGSLLIWEGSSSVPLLVLSIVGVLSFLVVFVFFATGRTIPRSGKVTLGALCLISLSCALAFFISGSGYAIFKIGSWFIPICLIGTAAALSLQRQLPGVNRAILVSACFILLGANLVAAFNYSFAFLPLRKVFGYRENAKMVEMSDVHTLKNWLATQPVRQVELDFVDVIKAAWFANELRDMPFQVVAYTHNFQPLADKVVVPPACRVGKSQDFDQSILVSEHFPGDGQDIIVSMQPTPRVAFSAGNYHAFDMRQVALYATLGRGTYPSYRLSDNEARNNKLPRTLRWVEKGFELYIFSRRPGYVDIAMEAAPGFMNGPESRTLTLNGNAIRKQEVFSKAQQHVRYDRIPVNAGMNCLYFESTDDVRNITRYGALFRESVMAESRFLNFAIGQLAINYHD</sequence>
<feature type="transmembrane region" description="Helical" evidence="1">
    <location>
        <begin position="207"/>
        <end position="226"/>
    </location>
</feature>
<feature type="transmembrane region" description="Helical" evidence="1">
    <location>
        <begin position="270"/>
        <end position="303"/>
    </location>
</feature>
<accession>A0A6M3ZKF3</accession>
<feature type="transmembrane region" description="Helical" evidence="1">
    <location>
        <begin position="43"/>
        <end position="68"/>
    </location>
</feature>
<proteinExistence type="predicted"/>
<keyword evidence="1" id="KW-1133">Transmembrane helix</keyword>
<evidence type="ECO:0000313" key="2">
    <source>
        <dbReference type="EMBL" id="QJP99148.1"/>
    </source>
</evidence>
<name>A0A6M3ZKF3_9BURK</name>
<dbReference type="Proteomes" id="UP000501648">
    <property type="component" value="Chromosome"/>
</dbReference>
<feature type="transmembrane region" description="Helical" evidence="1">
    <location>
        <begin position="89"/>
        <end position="107"/>
    </location>
</feature>
<evidence type="ECO:0000256" key="1">
    <source>
        <dbReference type="SAM" id="Phobius"/>
    </source>
</evidence>
<dbReference type="RefSeq" id="WP_017455581.1">
    <property type="nucleotide sequence ID" value="NZ_CP008956.1"/>
</dbReference>
<feature type="transmembrane region" description="Helical" evidence="1">
    <location>
        <begin position="491"/>
        <end position="513"/>
    </location>
</feature>
<feature type="transmembrane region" description="Helical" evidence="1">
    <location>
        <begin position="181"/>
        <end position="201"/>
    </location>
</feature>
<feature type="transmembrane region" description="Helical" evidence="1">
    <location>
        <begin position="435"/>
        <end position="453"/>
    </location>
</feature>
<feature type="transmembrane region" description="Helical" evidence="1">
    <location>
        <begin position="403"/>
        <end position="423"/>
    </location>
</feature>
<keyword evidence="1" id="KW-0812">Transmembrane</keyword>
<organism evidence="2 3">
    <name type="scientific">Herbaspirillum rubrisubalbicans Os34</name>
    <dbReference type="NCBI Taxonomy" id="1235827"/>
    <lineage>
        <taxon>Bacteria</taxon>
        <taxon>Pseudomonadati</taxon>
        <taxon>Pseudomonadota</taxon>
        <taxon>Betaproteobacteria</taxon>
        <taxon>Burkholderiales</taxon>
        <taxon>Oxalobacteraceae</taxon>
        <taxon>Herbaspirillum</taxon>
    </lineage>
</organism>
<dbReference type="AlphaFoldDB" id="A0A6M3ZKF3"/>
<protein>
    <submittedName>
        <fullName evidence="2">Uncharacterized protein</fullName>
    </submittedName>
</protein>
<feature type="transmembrane region" description="Helical" evidence="1">
    <location>
        <begin position="459"/>
        <end position="479"/>
    </location>
</feature>
<dbReference type="EMBL" id="CP008956">
    <property type="protein sequence ID" value="QJP99148.1"/>
    <property type="molecule type" value="Genomic_DNA"/>
</dbReference>
<evidence type="ECO:0000313" key="3">
    <source>
        <dbReference type="Proteomes" id="UP000501648"/>
    </source>
</evidence>